<accession>A0ABZ1Q6D7</accession>
<evidence type="ECO:0000313" key="3">
    <source>
        <dbReference type="Proteomes" id="UP001432312"/>
    </source>
</evidence>
<proteinExistence type="predicted"/>
<evidence type="ECO:0000313" key="2">
    <source>
        <dbReference type="EMBL" id="WUN77940.1"/>
    </source>
</evidence>
<gene>
    <name evidence="2" type="ORF">OHA91_05165</name>
</gene>
<dbReference type="Proteomes" id="UP001432312">
    <property type="component" value="Chromosome"/>
</dbReference>
<dbReference type="PRINTS" id="PR00420">
    <property type="entry name" value="RNGMNOXGNASE"/>
</dbReference>
<dbReference type="RefSeq" id="WP_328738702.1">
    <property type="nucleotide sequence ID" value="NZ_CP108036.1"/>
</dbReference>
<protein>
    <submittedName>
        <fullName evidence="2">FAD-dependent monooxygenase</fullName>
    </submittedName>
</protein>
<dbReference type="Gene3D" id="3.50.50.60">
    <property type="entry name" value="FAD/NAD(P)-binding domain"/>
    <property type="match status" value="1"/>
</dbReference>
<sequence>MAHVVIIGSGPVGLTASMLLAADGHVATVLDRDPTAARTVEATVGGDWRRPGVKQFGHTHILMPAGLLLLEKELPAAVDRIREAGGNTYNMISGAWSVAGAGPRQAGDERFETVTARRPVLEAALLATATDTPGVRILGGTRVVSLLVGESRTSGRPHIVGVMTESGVRIEADLVVDASGRRTEVPDLLAQVGVEPEVVREEAGFRYYTRYFRADERGVPAPRPWPLSHHNSISVVTAPGDGDTWSTTLVTSDRDQELRPLSRVEVWNRVLALYPQAAHWNHGIPLTDVHVMGGTHNTRRGLVVDGQPIATGIVAIGDARMTTNPQFGMGMTTGLRHAALLRDVLRLLGTSDAVELALRVSREIDDECGVMWEEDAHWSRHRIAEIDAEVRGEHYETDDPGWALRTAVDAVLLKDPEILRAMGDVGSMLASADEAFMKSGLVERVITLSATAPRYTAPGPDREEILATVRDDQQGGSASSVFRG</sequence>
<keyword evidence="2" id="KW-0560">Oxidoreductase</keyword>
<reference evidence="2" key="1">
    <citation type="submission" date="2022-10" db="EMBL/GenBank/DDBJ databases">
        <title>The complete genomes of actinobacterial strains from the NBC collection.</title>
        <authorList>
            <person name="Joergensen T.S."/>
            <person name="Alvarez Arevalo M."/>
            <person name="Sterndorff E.B."/>
            <person name="Faurdal D."/>
            <person name="Vuksanovic O."/>
            <person name="Mourched A.-S."/>
            <person name="Charusanti P."/>
            <person name="Shaw S."/>
            <person name="Blin K."/>
            <person name="Weber T."/>
        </authorList>
    </citation>
    <scope>NUCLEOTIDE SEQUENCE</scope>
    <source>
        <strain evidence="2">NBC_00303</strain>
    </source>
</reference>
<dbReference type="GeneID" id="95495401"/>
<feature type="domain" description="FAD-binding" evidence="1">
    <location>
        <begin position="2"/>
        <end position="345"/>
    </location>
</feature>
<dbReference type="SUPFAM" id="SSF51905">
    <property type="entry name" value="FAD/NAD(P)-binding domain"/>
    <property type="match status" value="1"/>
</dbReference>
<organism evidence="2 3">
    <name type="scientific">Streptomyces erythrochromogenes</name>
    <dbReference type="NCBI Taxonomy" id="285574"/>
    <lineage>
        <taxon>Bacteria</taxon>
        <taxon>Bacillati</taxon>
        <taxon>Actinomycetota</taxon>
        <taxon>Actinomycetes</taxon>
        <taxon>Kitasatosporales</taxon>
        <taxon>Streptomycetaceae</taxon>
        <taxon>Streptomyces</taxon>
    </lineage>
</organism>
<dbReference type="Pfam" id="PF01494">
    <property type="entry name" value="FAD_binding_3"/>
    <property type="match status" value="1"/>
</dbReference>
<evidence type="ECO:0000259" key="1">
    <source>
        <dbReference type="Pfam" id="PF01494"/>
    </source>
</evidence>
<dbReference type="EMBL" id="CP108036">
    <property type="protein sequence ID" value="WUN77940.1"/>
    <property type="molecule type" value="Genomic_DNA"/>
</dbReference>
<dbReference type="GO" id="GO:0004497">
    <property type="term" value="F:monooxygenase activity"/>
    <property type="evidence" value="ECO:0007669"/>
    <property type="project" value="UniProtKB-KW"/>
</dbReference>
<dbReference type="InterPro" id="IPR036188">
    <property type="entry name" value="FAD/NAD-bd_sf"/>
</dbReference>
<name>A0ABZ1Q6D7_9ACTN</name>
<keyword evidence="3" id="KW-1185">Reference proteome</keyword>
<dbReference type="InterPro" id="IPR002938">
    <property type="entry name" value="FAD-bd"/>
</dbReference>
<keyword evidence="2" id="KW-0503">Monooxygenase</keyword>